<reference evidence="1 2" key="1">
    <citation type="submission" date="2019-11" db="EMBL/GenBank/DDBJ databases">
        <title>Novel Deefgea species.</title>
        <authorList>
            <person name="Han J.-H."/>
        </authorList>
    </citation>
    <scope>NUCLEOTIDE SEQUENCE [LARGE SCALE GENOMIC DNA]</scope>
    <source>
        <strain evidence="1 2">LMG 24817</strain>
    </source>
</reference>
<gene>
    <name evidence="1" type="ORF">GM173_11270</name>
</gene>
<dbReference type="PANTHER" id="PTHR34070:SF1">
    <property type="entry name" value="DNA ALKYLATION REPAIR PROTEIN"/>
    <property type="match status" value="1"/>
</dbReference>
<sequence length="228" mass="26014">MLARYLAEYQHQLNSAADPTQAVGMSAYMKHQFSFIGIPTPTRRKLIKTVEVTAATQCDESELLELAQTLWQQAEREYHYCAIELLIRAQAKLSLAALPVIEQFICTQSWWDSVDTLASKVVGELARREPVLISQLDLWQTSPQLWLRRTAILYQLGWKTNTDTERLFQACRVNAADTDFFIRKAIGWALRQYARTDAAAVIDFVEQTPLSALSRREALKHCAPHSED</sequence>
<dbReference type="Gene3D" id="1.25.40.290">
    <property type="entry name" value="ARM repeat domains"/>
    <property type="match status" value="1"/>
</dbReference>
<evidence type="ECO:0000313" key="2">
    <source>
        <dbReference type="Proteomes" id="UP001195660"/>
    </source>
</evidence>
<dbReference type="EMBL" id="WOFE01000005">
    <property type="protein sequence ID" value="MBM5572155.1"/>
    <property type="molecule type" value="Genomic_DNA"/>
</dbReference>
<dbReference type="CDD" id="cd07064">
    <property type="entry name" value="AlkD_like_1"/>
    <property type="match status" value="1"/>
</dbReference>
<dbReference type="RefSeq" id="WP_203571485.1">
    <property type="nucleotide sequence ID" value="NZ_WOFE01000005.1"/>
</dbReference>
<accession>A0ABS2CER3</accession>
<evidence type="ECO:0000313" key="1">
    <source>
        <dbReference type="EMBL" id="MBM5572155.1"/>
    </source>
</evidence>
<organism evidence="1 2">
    <name type="scientific">Deefgea chitinilytica</name>
    <dbReference type="NCBI Taxonomy" id="570276"/>
    <lineage>
        <taxon>Bacteria</taxon>
        <taxon>Pseudomonadati</taxon>
        <taxon>Pseudomonadota</taxon>
        <taxon>Betaproteobacteria</taxon>
        <taxon>Neisseriales</taxon>
        <taxon>Chitinibacteraceae</taxon>
        <taxon>Deefgea</taxon>
    </lineage>
</organism>
<name>A0ABS2CER3_9NEIS</name>
<dbReference type="SUPFAM" id="SSF48371">
    <property type="entry name" value="ARM repeat"/>
    <property type="match status" value="1"/>
</dbReference>
<dbReference type="InterPro" id="IPR016024">
    <property type="entry name" value="ARM-type_fold"/>
</dbReference>
<protein>
    <submittedName>
        <fullName evidence="1">DNA alkylation repair protein</fullName>
    </submittedName>
</protein>
<dbReference type="Gene3D" id="1.20.1660.10">
    <property type="entry name" value="Hypothetical protein (EF3068)"/>
    <property type="match status" value="1"/>
</dbReference>
<dbReference type="PANTHER" id="PTHR34070">
    <property type="entry name" value="ARMADILLO-TYPE FOLD"/>
    <property type="match status" value="1"/>
</dbReference>
<proteinExistence type="predicted"/>
<dbReference type="Pfam" id="PF08713">
    <property type="entry name" value="DNA_alkylation"/>
    <property type="match status" value="1"/>
</dbReference>
<dbReference type="InterPro" id="IPR014825">
    <property type="entry name" value="DNA_alkylation"/>
</dbReference>
<dbReference type="Proteomes" id="UP001195660">
    <property type="component" value="Unassembled WGS sequence"/>
</dbReference>
<comment type="caution">
    <text evidence="1">The sequence shown here is derived from an EMBL/GenBank/DDBJ whole genome shotgun (WGS) entry which is preliminary data.</text>
</comment>
<keyword evidence="2" id="KW-1185">Reference proteome</keyword>